<dbReference type="KEGG" id="ehx:EMIHUDRAFT_454301"/>
<evidence type="ECO:0000313" key="3">
    <source>
        <dbReference type="EnsemblProtists" id="EOD40124"/>
    </source>
</evidence>
<evidence type="ECO:0000256" key="1">
    <source>
        <dbReference type="SAM" id="MobiDB-lite"/>
    </source>
</evidence>
<dbReference type="GeneID" id="17285395"/>
<dbReference type="PaxDb" id="2903-EOD40124"/>
<protein>
    <submittedName>
        <fullName evidence="3">Uncharacterized protein</fullName>
    </submittedName>
</protein>
<keyword evidence="2" id="KW-0472">Membrane</keyword>
<reference evidence="3" key="2">
    <citation type="submission" date="2024-10" db="UniProtKB">
        <authorList>
            <consortium name="EnsemblProtists"/>
        </authorList>
    </citation>
    <scope>IDENTIFICATION</scope>
</reference>
<evidence type="ECO:0000313" key="4">
    <source>
        <dbReference type="Proteomes" id="UP000013827"/>
    </source>
</evidence>
<dbReference type="AlphaFoldDB" id="A0A0D3KWI9"/>
<dbReference type="RefSeq" id="XP_005792553.1">
    <property type="nucleotide sequence ID" value="XM_005792496.1"/>
</dbReference>
<feature type="transmembrane region" description="Helical" evidence="2">
    <location>
        <begin position="70"/>
        <end position="91"/>
    </location>
</feature>
<accession>A0A0D3KWI9</accession>
<keyword evidence="4" id="KW-1185">Reference proteome</keyword>
<keyword evidence="2" id="KW-1133">Transmembrane helix</keyword>
<reference evidence="4" key="1">
    <citation type="journal article" date="2013" name="Nature">
        <title>Pan genome of the phytoplankton Emiliania underpins its global distribution.</title>
        <authorList>
            <person name="Read B.A."/>
            <person name="Kegel J."/>
            <person name="Klute M.J."/>
            <person name="Kuo A."/>
            <person name="Lefebvre S.C."/>
            <person name="Maumus F."/>
            <person name="Mayer C."/>
            <person name="Miller J."/>
            <person name="Monier A."/>
            <person name="Salamov A."/>
            <person name="Young J."/>
            <person name="Aguilar M."/>
            <person name="Claverie J.M."/>
            <person name="Frickenhaus S."/>
            <person name="Gonzalez K."/>
            <person name="Herman E.K."/>
            <person name="Lin Y.C."/>
            <person name="Napier J."/>
            <person name="Ogata H."/>
            <person name="Sarno A.F."/>
            <person name="Shmutz J."/>
            <person name="Schroeder D."/>
            <person name="de Vargas C."/>
            <person name="Verret F."/>
            <person name="von Dassow P."/>
            <person name="Valentin K."/>
            <person name="Van de Peer Y."/>
            <person name="Wheeler G."/>
            <person name="Dacks J.B."/>
            <person name="Delwiche C.F."/>
            <person name="Dyhrman S.T."/>
            <person name="Glockner G."/>
            <person name="John U."/>
            <person name="Richards T."/>
            <person name="Worden A.Z."/>
            <person name="Zhang X."/>
            <person name="Grigoriev I.V."/>
            <person name="Allen A.E."/>
            <person name="Bidle K."/>
            <person name="Borodovsky M."/>
            <person name="Bowler C."/>
            <person name="Brownlee C."/>
            <person name="Cock J.M."/>
            <person name="Elias M."/>
            <person name="Gladyshev V.N."/>
            <person name="Groth M."/>
            <person name="Guda C."/>
            <person name="Hadaegh A."/>
            <person name="Iglesias-Rodriguez M.D."/>
            <person name="Jenkins J."/>
            <person name="Jones B.M."/>
            <person name="Lawson T."/>
            <person name="Leese F."/>
            <person name="Lindquist E."/>
            <person name="Lobanov A."/>
            <person name="Lomsadze A."/>
            <person name="Malik S.B."/>
            <person name="Marsh M.E."/>
            <person name="Mackinder L."/>
            <person name="Mock T."/>
            <person name="Mueller-Roeber B."/>
            <person name="Pagarete A."/>
            <person name="Parker M."/>
            <person name="Probert I."/>
            <person name="Quesneville H."/>
            <person name="Raines C."/>
            <person name="Rensing S.A."/>
            <person name="Riano-Pachon D.M."/>
            <person name="Richier S."/>
            <person name="Rokitta S."/>
            <person name="Shiraiwa Y."/>
            <person name="Soanes D.M."/>
            <person name="van der Giezen M."/>
            <person name="Wahlund T.M."/>
            <person name="Williams B."/>
            <person name="Wilson W."/>
            <person name="Wolfe G."/>
            <person name="Wurch L.L."/>
        </authorList>
    </citation>
    <scope>NUCLEOTIDE SEQUENCE</scope>
</reference>
<proteinExistence type="predicted"/>
<dbReference type="EnsemblProtists" id="EOD40124">
    <property type="protein sequence ID" value="EOD40124"/>
    <property type="gene ID" value="EMIHUDRAFT_454301"/>
</dbReference>
<dbReference type="HOGENOM" id="CLU_1663963_0_0_1"/>
<feature type="region of interest" description="Disordered" evidence="1">
    <location>
        <begin position="117"/>
        <end position="136"/>
    </location>
</feature>
<dbReference type="Proteomes" id="UP000013827">
    <property type="component" value="Unassembled WGS sequence"/>
</dbReference>
<keyword evidence="2" id="KW-0812">Transmembrane</keyword>
<sequence length="159" mass="16569">MHVASAAALGFVYGAGRGYLRGYWQADVTPSVCRELSSAVGRRTAAEALKALGREEAAGALEQLAASDGVYVFLLAALNFAFPYILLPVAINPTQLLAPPGRTRRGSLGFALPPGTSAPTARLSGGTSGPVRAPPSWRAFAKIPWAAASDQEDASRRES</sequence>
<organism evidence="3 4">
    <name type="scientific">Emiliania huxleyi (strain CCMP1516)</name>
    <dbReference type="NCBI Taxonomy" id="280463"/>
    <lineage>
        <taxon>Eukaryota</taxon>
        <taxon>Haptista</taxon>
        <taxon>Haptophyta</taxon>
        <taxon>Prymnesiophyceae</taxon>
        <taxon>Isochrysidales</taxon>
        <taxon>Noelaerhabdaceae</taxon>
        <taxon>Emiliania</taxon>
    </lineage>
</organism>
<evidence type="ECO:0000256" key="2">
    <source>
        <dbReference type="SAM" id="Phobius"/>
    </source>
</evidence>
<name>A0A0D3KWI9_EMIH1</name>